<proteinExistence type="predicted"/>
<dbReference type="EMBL" id="GBRH01190509">
    <property type="protein sequence ID" value="JAE07387.1"/>
    <property type="molecule type" value="Transcribed_RNA"/>
</dbReference>
<sequence>MGGNSPLGPAIPLGLGSIGKLE</sequence>
<dbReference type="AlphaFoldDB" id="A0A0A9F4W1"/>
<reference evidence="2" key="1">
    <citation type="submission" date="2014-09" db="EMBL/GenBank/DDBJ databases">
        <authorList>
            <person name="Magalhaes I.L.F."/>
            <person name="Oliveira U."/>
            <person name="Santos F.R."/>
            <person name="Vidigal T.H.D.A."/>
            <person name="Brescovit A.D."/>
            <person name="Santos A.J."/>
        </authorList>
    </citation>
    <scope>NUCLEOTIDE SEQUENCE</scope>
    <source>
        <tissue evidence="2">Shoot tissue taken approximately 20 cm above the soil surface</tissue>
    </source>
</reference>
<accession>A0A0A9F4W1</accession>
<evidence type="ECO:0000256" key="1">
    <source>
        <dbReference type="SAM" id="MobiDB-lite"/>
    </source>
</evidence>
<name>A0A0A9F4W1_ARUDO</name>
<reference evidence="2" key="2">
    <citation type="journal article" date="2015" name="Data Brief">
        <title>Shoot transcriptome of the giant reed, Arundo donax.</title>
        <authorList>
            <person name="Barrero R.A."/>
            <person name="Guerrero F.D."/>
            <person name="Moolhuijzen P."/>
            <person name="Goolsby J.A."/>
            <person name="Tidwell J."/>
            <person name="Bellgard S.E."/>
            <person name="Bellgard M.I."/>
        </authorList>
    </citation>
    <scope>NUCLEOTIDE SEQUENCE</scope>
    <source>
        <tissue evidence="2">Shoot tissue taken approximately 20 cm above the soil surface</tissue>
    </source>
</reference>
<evidence type="ECO:0000313" key="2">
    <source>
        <dbReference type="EMBL" id="JAE07387.1"/>
    </source>
</evidence>
<protein>
    <submittedName>
        <fullName evidence="2">Uncharacterized protein</fullName>
    </submittedName>
</protein>
<organism evidence="2">
    <name type="scientific">Arundo donax</name>
    <name type="common">Giant reed</name>
    <name type="synonym">Donax arundinaceus</name>
    <dbReference type="NCBI Taxonomy" id="35708"/>
    <lineage>
        <taxon>Eukaryota</taxon>
        <taxon>Viridiplantae</taxon>
        <taxon>Streptophyta</taxon>
        <taxon>Embryophyta</taxon>
        <taxon>Tracheophyta</taxon>
        <taxon>Spermatophyta</taxon>
        <taxon>Magnoliopsida</taxon>
        <taxon>Liliopsida</taxon>
        <taxon>Poales</taxon>
        <taxon>Poaceae</taxon>
        <taxon>PACMAD clade</taxon>
        <taxon>Arundinoideae</taxon>
        <taxon>Arundineae</taxon>
        <taxon>Arundo</taxon>
    </lineage>
</organism>
<feature type="region of interest" description="Disordered" evidence="1">
    <location>
        <begin position="1"/>
        <end position="22"/>
    </location>
</feature>